<keyword evidence="2" id="KW-0217">Developmental protein</keyword>
<keyword evidence="3" id="KW-0805">Transcription regulation</keyword>
<dbReference type="PANTHER" id="PTHR45940">
    <property type="entry name" value="WUSCHEL-RELATED HOMEOBOX 1-RELATED"/>
    <property type="match status" value="1"/>
</dbReference>
<keyword evidence="8 9" id="KW-0371">Homeobox</keyword>
<comment type="subcellular location">
    <subcellularLocation>
        <location evidence="1 8 9">Nucleus</location>
    </subcellularLocation>
</comment>
<dbReference type="SMART" id="SM00389">
    <property type="entry name" value="HOX"/>
    <property type="match status" value="1"/>
</dbReference>
<evidence type="ECO:0000256" key="5">
    <source>
        <dbReference type="ARBA" id="ARBA00023163"/>
    </source>
</evidence>
<comment type="similarity">
    <text evidence="7">Belongs to the WUS homeobox family.</text>
</comment>
<dbReference type="InterPro" id="IPR044555">
    <property type="entry name" value="WUSCHEL-like"/>
</dbReference>
<feature type="domain" description="Homeobox" evidence="11">
    <location>
        <begin position="70"/>
        <end position="136"/>
    </location>
</feature>
<sequence length="591" mass="65391">MREYVRDPSVNPSNESHGVHGSRDDIARCGNSGAAVSPKGFILEGNTQSAEHFYEHDVVPARMWSLYGYNAPRGTRWSPTTEQLRELLNIYHIGGIRTPTTAQISSITARLRHYGRIEGRNVFYWFQNQKARERKRRLQLQSRDAGCDPSRGREDPQRNNLVQIQLNRDVDDPDLRSTAERKHFREGDVTTGSASCDGVAKENMVMSTMLSKRRKPQAFISDATHEVALPYKDATKSSISSISAGFDARLPADLPEYHECCREGSNAVAKEKRLMNTLLTNTRQSQALKCDSSGEMMMPLRSTLDRRASLEASVPAEMHSYHENCRAEEYDASCCEAHEPADTGNVTQIELPTVRQPQICNLIREKAYFPNETLQWSTSGQFVGRQTCISAGNIGNQIECDSNVASIPFHRACVFTVFVEEDEKSGVSDAEASVSTPLLGSSIAMTSSNAHQEYYHGSSPVPVRNILSPCRSCSPEILDSTIERHAVPIIHLHEGQADLSRTTGESPSAAFIAQNGLEFHHSLTTLPLFPLSPSLSTKFHSISSNSASHIRPLTVLSNLQSDYGTTDLSPSATPCISRREALLELKVSVLP</sequence>
<evidence type="ECO:0000256" key="3">
    <source>
        <dbReference type="ARBA" id="ARBA00023015"/>
    </source>
</evidence>
<evidence type="ECO:0000256" key="8">
    <source>
        <dbReference type="PROSITE-ProRule" id="PRU00108"/>
    </source>
</evidence>
<evidence type="ECO:0000313" key="12">
    <source>
        <dbReference type="EMBL" id="KAH7294661.1"/>
    </source>
</evidence>
<keyword evidence="4 8" id="KW-0238">DNA-binding</keyword>
<accession>A0A8T2RFG1</accession>
<evidence type="ECO:0000259" key="11">
    <source>
        <dbReference type="PROSITE" id="PS50071"/>
    </source>
</evidence>
<dbReference type="EMBL" id="CM035432">
    <property type="protein sequence ID" value="KAH7294661.1"/>
    <property type="molecule type" value="Genomic_DNA"/>
</dbReference>
<feature type="compositionally biased region" description="Basic and acidic residues" evidence="10">
    <location>
        <begin position="17"/>
        <end position="26"/>
    </location>
</feature>
<dbReference type="GO" id="GO:0003700">
    <property type="term" value="F:DNA-binding transcription factor activity"/>
    <property type="evidence" value="ECO:0007669"/>
    <property type="project" value="InterPro"/>
</dbReference>
<dbReference type="OrthoDB" id="1932526at2759"/>
<dbReference type="GO" id="GO:0099402">
    <property type="term" value="P:plant organ development"/>
    <property type="evidence" value="ECO:0007669"/>
    <property type="project" value="InterPro"/>
</dbReference>
<evidence type="ECO:0000313" key="13">
    <source>
        <dbReference type="Proteomes" id="UP000825935"/>
    </source>
</evidence>
<dbReference type="PROSITE" id="PS50071">
    <property type="entry name" value="HOMEOBOX_2"/>
    <property type="match status" value="1"/>
</dbReference>
<proteinExistence type="inferred from homology"/>
<dbReference type="Proteomes" id="UP000825935">
    <property type="component" value="Chromosome 27"/>
</dbReference>
<reference evidence="12 13" key="1">
    <citation type="submission" date="2021-08" db="EMBL/GenBank/DDBJ databases">
        <title>WGS assembly of Ceratopteris richardii.</title>
        <authorList>
            <person name="Marchant D.B."/>
            <person name="Chen G."/>
            <person name="Jenkins J."/>
            <person name="Shu S."/>
            <person name="Leebens-Mack J."/>
            <person name="Grimwood J."/>
            <person name="Schmutz J."/>
            <person name="Soltis P."/>
            <person name="Soltis D."/>
            <person name="Chen Z.-H."/>
        </authorList>
    </citation>
    <scope>NUCLEOTIDE SEQUENCE [LARGE SCALE GENOMIC DNA]</scope>
    <source>
        <strain evidence="12">Whitten #5841</strain>
        <tissue evidence="12">Leaf</tissue>
    </source>
</reference>
<name>A0A8T2RFG1_CERRI</name>
<dbReference type="SUPFAM" id="SSF46689">
    <property type="entry name" value="Homeodomain-like"/>
    <property type="match status" value="1"/>
</dbReference>
<comment type="caution">
    <text evidence="12">The sequence shown here is derived from an EMBL/GenBank/DDBJ whole genome shotgun (WGS) entry which is preliminary data.</text>
</comment>
<keyword evidence="5" id="KW-0804">Transcription</keyword>
<dbReference type="PANTHER" id="PTHR45940:SF13">
    <property type="entry name" value="WUSCHEL-RELATED HOMEOBOX 1"/>
    <property type="match status" value="1"/>
</dbReference>
<feature type="DNA-binding region" description="Homeobox" evidence="8">
    <location>
        <begin position="72"/>
        <end position="137"/>
    </location>
</feature>
<dbReference type="Gene3D" id="1.10.10.60">
    <property type="entry name" value="Homeodomain-like"/>
    <property type="match status" value="1"/>
</dbReference>
<dbReference type="AlphaFoldDB" id="A0A8T2RFG1"/>
<feature type="region of interest" description="Disordered" evidence="10">
    <location>
        <begin position="1"/>
        <end position="26"/>
    </location>
</feature>
<evidence type="ECO:0000256" key="10">
    <source>
        <dbReference type="SAM" id="MobiDB-lite"/>
    </source>
</evidence>
<keyword evidence="13" id="KW-1185">Reference proteome</keyword>
<dbReference type="Pfam" id="PF00046">
    <property type="entry name" value="Homeodomain"/>
    <property type="match status" value="1"/>
</dbReference>
<evidence type="ECO:0000256" key="6">
    <source>
        <dbReference type="ARBA" id="ARBA00023242"/>
    </source>
</evidence>
<feature type="region of interest" description="Disordered" evidence="10">
    <location>
        <begin position="136"/>
        <end position="159"/>
    </location>
</feature>
<dbReference type="InterPro" id="IPR009057">
    <property type="entry name" value="Homeodomain-like_sf"/>
</dbReference>
<keyword evidence="6 8" id="KW-0539">Nucleus</keyword>
<evidence type="ECO:0000256" key="9">
    <source>
        <dbReference type="RuleBase" id="RU000682"/>
    </source>
</evidence>
<dbReference type="InterPro" id="IPR001356">
    <property type="entry name" value="HD"/>
</dbReference>
<evidence type="ECO:0000256" key="7">
    <source>
        <dbReference type="ARBA" id="ARBA00024040"/>
    </source>
</evidence>
<evidence type="ECO:0000256" key="2">
    <source>
        <dbReference type="ARBA" id="ARBA00022473"/>
    </source>
</evidence>
<protein>
    <recommendedName>
        <fullName evidence="11">Homeobox domain-containing protein</fullName>
    </recommendedName>
</protein>
<evidence type="ECO:0000256" key="1">
    <source>
        <dbReference type="ARBA" id="ARBA00004123"/>
    </source>
</evidence>
<evidence type="ECO:0000256" key="4">
    <source>
        <dbReference type="ARBA" id="ARBA00023125"/>
    </source>
</evidence>
<dbReference type="GO" id="GO:0003677">
    <property type="term" value="F:DNA binding"/>
    <property type="evidence" value="ECO:0007669"/>
    <property type="project" value="UniProtKB-UniRule"/>
</dbReference>
<gene>
    <name evidence="12" type="ORF">KP509_27G012000</name>
</gene>
<dbReference type="CDD" id="cd00086">
    <property type="entry name" value="homeodomain"/>
    <property type="match status" value="1"/>
</dbReference>
<dbReference type="GO" id="GO:0005634">
    <property type="term" value="C:nucleus"/>
    <property type="evidence" value="ECO:0007669"/>
    <property type="project" value="UniProtKB-SubCell"/>
</dbReference>
<organism evidence="12 13">
    <name type="scientific">Ceratopteris richardii</name>
    <name type="common">Triangle waterfern</name>
    <dbReference type="NCBI Taxonomy" id="49495"/>
    <lineage>
        <taxon>Eukaryota</taxon>
        <taxon>Viridiplantae</taxon>
        <taxon>Streptophyta</taxon>
        <taxon>Embryophyta</taxon>
        <taxon>Tracheophyta</taxon>
        <taxon>Polypodiopsida</taxon>
        <taxon>Polypodiidae</taxon>
        <taxon>Polypodiales</taxon>
        <taxon>Pteridineae</taxon>
        <taxon>Pteridaceae</taxon>
        <taxon>Parkerioideae</taxon>
        <taxon>Ceratopteris</taxon>
    </lineage>
</organism>